<protein>
    <submittedName>
        <fullName evidence="2">Uncharacterized protein (DUF1015 family)</fullName>
    </submittedName>
</protein>
<keyword evidence="3" id="KW-1185">Reference proteome</keyword>
<dbReference type="AlphaFoldDB" id="A0A927MZR2"/>
<dbReference type="PANTHER" id="PTHR36454:SF1">
    <property type="entry name" value="DUF1015 DOMAIN-CONTAINING PROTEIN"/>
    <property type="match status" value="1"/>
</dbReference>
<evidence type="ECO:0000256" key="1">
    <source>
        <dbReference type="SAM" id="MobiDB-lite"/>
    </source>
</evidence>
<feature type="region of interest" description="Disordered" evidence="1">
    <location>
        <begin position="344"/>
        <end position="375"/>
    </location>
</feature>
<proteinExistence type="predicted"/>
<dbReference type="Pfam" id="PF06245">
    <property type="entry name" value="DUF1015"/>
    <property type="match status" value="1"/>
</dbReference>
<organism evidence="2 3">
    <name type="scientific">Actinopolymorpha pittospori</name>
    <dbReference type="NCBI Taxonomy" id="648752"/>
    <lineage>
        <taxon>Bacteria</taxon>
        <taxon>Bacillati</taxon>
        <taxon>Actinomycetota</taxon>
        <taxon>Actinomycetes</taxon>
        <taxon>Propionibacteriales</taxon>
        <taxon>Actinopolymorphaceae</taxon>
        <taxon>Actinopolymorpha</taxon>
    </lineage>
</organism>
<name>A0A927MZR2_9ACTN</name>
<dbReference type="RefSeq" id="WP_202896648.1">
    <property type="nucleotide sequence ID" value="NZ_BAABJL010000115.1"/>
</dbReference>
<accession>A0A927MZR2</accession>
<gene>
    <name evidence="2" type="ORF">HEB94_006429</name>
</gene>
<dbReference type="EMBL" id="JADBEM010000001">
    <property type="protein sequence ID" value="MBE1609581.1"/>
    <property type="molecule type" value="Genomic_DNA"/>
</dbReference>
<feature type="compositionally biased region" description="Basic and acidic residues" evidence="1">
    <location>
        <begin position="365"/>
        <end position="375"/>
    </location>
</feature>
<comment type="caution">
    <text evidence="2">The sequence shown here is derived from an EMBL/GenBank/DDBJ whole genome shotgun (WGS) entry which is preliminary data.</text>
</comment>
<dbReference type="InterPro" id="IPR008323">
    <property type="entry name" value="UCP033563"/>
</dbReference>
<dbReference type="Proteomes" id="UP000638648">
    <property type="component" value="Unassembled WGS sequence"/>
</dbReference>
<evidence type="ECO:0000313" key="3">
    <source>
        <dbReference type="Proteomes" id="UP000638648"/>
    </source>
</evidence>
<reference evidence="2" key="1">
    <citation type="submission" date="2020-10" db="EMBL/GenBank/DDBJ databases">
        <title>Sequencing the genomes of 1000 actinobacteria strains.</title>
        <authorList>
            <person name="Klenk H.-P."/>
        </authorList>
    </citation>
    <scope>NUCLEOTIDE SEQUENCE</scope>
    <source>
        <strain evidence="2">DSM 45354</strain>
    </source>
</reference>
<dbReference type="PANTHER" id="PTHR36454">
    <property type="entry name" value="LMO2823 PROTEIN"/>
    <property type="match status" value="1"/>
</dbReference>
<feature type="compositionally biased region" description="Basic and acidic residues" evidence="1">
    <location>
        <begin position="475"/>
        <end position="484"/>
    </location>
</feature>
<sequence length="484" mass="51400">MTDTAPTNRPLVLSPFRGLRYAADQVSDLAAVTSPPYDVLDRETVAALAAAEPHNIVRVILPRPAGPADWTTDRRPPAAEENGREHYRRAAALFASWREDGVLRVDGEPALYVYEQRTETLTGRPVILRGLLGAVGLRQAEEGVILPHEDVLPGPVADRLALMSACAANLEPILLVYDGGGVASELVEAAVRVAPLIDAPATDGSEHRIWRISDPTALAAIAADLAPRQALIADGHHRYATYLRLQEEMRARGAGAGPWDSGLALLVDQRAHPLELTAIHRTVSGVTLADVTAAAASAFRIDSYGADATQAHAALAACRGERHAFLLTDGKQWELLSLPLTGQAAGAQEGTRAPGAGRPSPEGAEEARLDTGEPRHLPALDTEVLHGMLLERIVGVGENQIGYDHTEAAAAQRARDGGGIAILLNPVDVATVQAVARAGGRMPRKSTSFGPKPRTGFVMRAFGEHEPAPSEQEGGLDRLRPRSD</sequence>
<feature type="region of interest" description="Disordered" evidence="1">
    <location>
        <begin position="462"/>
        <end position="484"/>
    </location>
</feature>
<evidence type="ECO:0000313" key="2">
    <source>
        <dbReference type="EMBL" id="MBE1609581.1"/>
    </source>
</evidence>